<dbReference type="EMBL" id="JPRK01000014">
    <property type="protein sequence ID" value="KIO51603.1"/>
    <property type="molecule type" value="Genomic_DNA"/>
</dbReference>
<comment type="caution">
    <text evidence="1">The sequence shown here is derived from an EMBL/GenBank/DDBJ whole genome shotgun (WGS) entry which is preliminary data.</text>
</comment>
<dbReference type="OrthoDB" id="1340280at2"/>
<organism evidence="1 3">
    <name type="scientific">Flavobacterium hibernum</name>
    <dbReference type="NCBI Taxonomy" id="37752"/>
    <lineage>
        <taxon>Bacteria</taxon>
        <taxon>Pseudomonadati</taxon>
        <taxon>Bacteroidota</taxon>
        <taxon>Flavobacteriia</taxon>
        <taxon>Flavobacteriales</taxon>
        <taxon>Flavobacteriaceae</taxon>
        <taxon>Flavobacterium</taxon>
    </lineage>
</organism>
<evidence type="ECO:0000313" key="1">
    <source>
        <dbReference type="EMBL" id="KIO51603.1"/>
    </source>
</evidence>
<dbReference type="Proteomes" id="UP000032061">
    <property type="component" value="Unassembled WGS sequence"/>
</dbReference>
<evidence type="ECO:0000313" key="4">
    <source>
        <dbReference type="Proteomes" id="UP000198302"/>
    </source>
</evidence>
<dbReference type="RefSeq" id="WP_041519066.1">
    <property type="nucleotide sequence ID" value="NZ_JPRK01000014.1"/>
</dbReference>
<gene>
    <name evidence="2" type="ORF">B0A73_14295</name>
    <name evidence="1" type="ORF">IW18_16800</name>
</gene>
<evidence type="ECO:0008006" key="5">
    <source>
        <dbReference type="Google" id="ProtNLM"/>
    </source>
</evidence>
<dbReference type="EMBL" id="MUGX01000017">
    <property type="protein sequence ID" value="OXA86308.1"/>
    <property type="molecule type" value="Genomic_DNA"/>
</dbReference>
<reference evidence="1 3" key="1">
    <citation type="submission" date="2015-01" db="EMBL/GenBank/DDBJ databases">
        <title>Genome of Flavobacterium hibernum DSM 12611.</title>
        <authorList>
            <person name="Stropko S.J."/>
            <person name="Pipes S.E."/>
            <person name="Newman J.D."/>
        </authorList>
    </citation>
    <scope>NUCLEOTIDE SEQUENCE [LARGE SCALE GENOMIC DNA]</scope>
    <source>
        <strain evidence="1 3">DSM 12611</strain>
    </source>
</reference>
<evidence type="ECO:0000313" key="3">
    <source>
        <dbReference type="Proteomes" id="UP000032061"/>
    </source>
</evidence>
<dbReference type="Proteomes" id="UP000198302">
    <property type="component" value="Unassembled WGS sequence"/>
</dbReference>
<protein>
    <recommendedName>
        <fullName evidence="5">TIGR02646 family protein</fullName>
    </recommendedName>
</protein>
<accession>A0A0D0ET16</accession>
<proteinExistence type="predicted"/>
<evidence type="ECO:0000313" key="2">
    <source>
        <dbReference type="EMBL" id="OXA86308.1"/>
    </source>
</evidence>
<dbReference type="AlphaFoldDB" id="A0A0D0ET16"/>
<keyword evidence="4" id="KW-1185">Reference proteome</keyword>
<name>A0A0D0ET16_9FLAO</name>
<reference evidence="2 4" key="2">
    <citation type="submission" date="2016-11" db="EMBL/GenBank/DDBJ databases">
        <title>Whole genomes of Flavobacteriaceae.</title>
        <authorList>
            <person name="Stine C."/>
            <person name="Li C."/>
            <person name="Tadesse D."/>
        </authorList>
    </citation>
    <scope>NUCLEOTIDE SEQUENCE [LARGE SCALE GENOMIC DNA]</scope>
    <source>
        <strain evidence="2 4">ATCC 51468</strain>
    </source>
</reference>
<dbReference type="STRING" id="37752.IW18_16800"/>
<sequence length="226" mass="26363">MEKIIKLGTDPVPLDSFKKARIDEGGEFRATTYLDFVNPEKNSYKKVLLEEQFYLCAYCNKLLSEENLHHLKIEHWYPQSLCKKDANYKTINAADILHSNMLLVCNGESVNPKYRHCDSSRTPKKMLTIKPQDSGYSFDLFLRYEGGKLISSDHDINIDIKELNLNHEDLMYKRRIVLDQFRKILLSLNRNSINKVALLKKYSNPNSEGRKAQYCTLILNEIKKIK</sequence>